<sequence length="52" mass="6212">MQHVNLGTEKVDEDLLTTERRKDEPPQDEVDEDLPKLFDKKAKERKFKIGDW</sequence>
<dbReference type="EMBL" id="JAHRHJ020000005">
    <property type="protein sequence ID" value="KAH9314720.1"/>
    <property type="molecule type" value="Genomic_DNA"/>
</dbReference>
<gene>
    <name evidence="2" type="ORF">KI387_023347</name>
</gene>
<accession>A0AA38LAR6</accession>
<dbReference type="AlphaFoldDB" id="A0AA38LAR6"/>
<keyword evidence="3" id="KW-1185">Reference proteome</keyword>
<feature type="non-terminal residue" evidence="2">
    <location>
        <position position="52"/>
    </location>
</feature>
<organism evidence="2 3">
    <name type="scientific">Taxus chinensis</name>
    <name type="common">Chinese yew</name>
    <name type="synonym">Taxus wallichiana var. chinensis</name>
    <dbReference type="NCBI Taxonomy" id="29808"/>
    <lineage>
        <taxon>Eukaryota</taxon>
        <taxon>Viridiplantae</taxon>
        <taxon>Streptophyta</taxon>
        <taxon>Embryophyta</taxon>
        <taxon>Tracheophyta</taxon>
        <taxon>Spermatophyta</taxon>
        <taxon>Pinopsida</taxon>
        <taxon>Pinidae</taxon>
        <taxon>Conifers II</taxon>
        <taxon>Cupressales</taxon>
        <taxon>Taxaceae</taxon>
        <taxon>Taxus</taxon>
    </lineage>
</organism>
<comment type="caution">
    <text evidence="2">The sequence shown here is derived from an EMBL/GenBank/DDBJ whole genome shotgun (WGS) entry which is preliminary data.</text>
</comment>
<feature type="non-terminal residue" evidence="2">
    <location>
        <position position="1"/>
    </location>
</feature>
<proteinExistence type="predicted"/>
<evidence type="ECO:0000256" key="1">
    <source>
        <dbReference type="SAM" id="MobiDB-lite"/>
    </source>
</evidence>
<evidence type="ECO:0000313" key="2">
    <source>
        <dbReference type="EMBL" id="KAH9314720.1"/>
    </source>
</evidence>
<dbReference type="Proteomes" id="UP000824469">
    <property type="component" value="Unassembled WGS sequence"/>
</dbReference>
<reference evidence="2 3" key="1">
    <citation type="journal article" date="2021" name="Nat. Plants">
        <title>The Taxus genome provides insights into paclitaxel biosynthesis.</title>
        <authorList>
            <person name="Xiong X."/>
            <person name="Gou J."/>
            <person name="Liao Q."/>
            <person name="Li Y."/>
            <person name="Zhou Q."/>
            <person name="Bi G."/>
            <person name="Li C."/>
            <person name="Du R."/>
            <person name="Wang X."/>
            <person name="Sun T."/>
            <person name="Guo L."/>
            <person name="Liang H."/>
            <person name="Lu P."/>
            <person name="Wu Y."/>
            <person name="Zhang Z."/>
            <person name="Ro D.K."/>
            <person name="Shang Y."/>
            <person name="Huang S."/>
            <person name="Yan J."/>
        </authorList>
    </citation>
    <scope>NUCLEOTIDE SEQUENCE [LARGE SCALE GENOMIC DNA]</scope>
    <source>
        <strain evidence="2">Ta-2019</strain>
    </source>
</reference>
<evidence type="ECO:0000313" key="3">
    <source>
        <dbReference type="Proteomes" id="UP000824469"/>
    </source>
</evidence>
<name>A0AA38LAR6_TAXCH</name>
<feature type="region of interest" description="Disordered" evidence="1">
    <location>
        <begin position="1"/>
        <end position="36"/>
    </location>
</feature>
<protein>
    <submittedName>
        <fullName evidence="2">Uncharacterized protein</fullName>
    </submittedName>
</protein>